<keyword evidence="2" id="KW-1133">Transmembrane helix</keyword>
<dbReference type="Pfam" id="PF00106">
    <property type="entry name" value="adh_short"/>
    <property type="match status" value="1"/>
</dbReference>
<proteinExistence type="predicted"/>
<evidence type="ECO:0000313" key="4">
    <source>
        <dbReference type="Proteomes" id="UP001642483"/>
    </source>
</evidence>
<evidence type="ECO:0000256" key="1">
    <source>
        <dbReference type="ARBA" id="ARBA00023002"/>
    </source>
</evidence>
<name>A0ABP0FM79_CLALP</name>
<protein>
    <submittedName>
        <fullName evidence="3">Uncharacterized protein</fullName>
    </submittedName>
</protein>
<reference evidence="3 4" key="1">
    <citation type="submission" date="2024-02" db="EMBL/GenBank/DDBJ databases">
        <authorList>
            <person name="Daric V."/>
            <person name="Darras S."/>
        </authorList>
    </citation>
    <scope>NUCLEOTIDE SEQUENCE [LARGE SCALE GENOMIC DNA]</scope>
</reference>
<evidence type="ECO:0000313" key="3">
    <source>
        <dbReference type="EMBL" id="CAK8680742.1"/>
    </source>
</evidence>
<dbReference type="PANTHER" id="PTHR43157">
    <property type="entry name" value="PHOSPHATIDYLINOSITOL-GLYCAN BIOSYNTHESIS CLASS F PROTEIN-RELATED"/>
    <property type="match status" value="1"/>
</dbReference>
<feature type="transmembrane region" description="Helical" evidence="2">
    <location>
        <begin position="23"/>
        <end position="42"/>
    </location>
</feature>
<dbReference type="CDD" id="cd05327">
    <property type="entry name" value="retinol-DH_like_SDR_c_like"/>
    <property type="match status" value="1"/>
</dbReference>
<dbReference type="InterPro" id="IPR036291">
    <property type="entry name" value="NAD(P)-bd_dom_sf"/>
</dbReference>
<keyword evidence="2" id="KW-0472">Membrane</keyword>
<dbReference type="PANTHER" id="PTHR43157:SF64">
    <property type="entry name" value="RETINOL DEHYDROGENASE 14"/>
    <property type="match status" value="1"/>
</dbReference>
<dbReference type="EMBL" id="CAWYQH010000079">
    <property type="protein sequence ID" value="CAK8680742.1"/>
    <property type="molecule type" value="Genomic_DNA"/>
</dbReference>
<dbReference type="SUPFAM" id="SSF51735">
    <property type="entry name" value="NAD(P)-binding Rossmann-fold domains"/>
    <property type="match status" value="1"/>
</dbReference>
<keyword evidence="2" id="KW-0812">Transmembrane</keyword>
<sequence length="342" mass="38709">MVALHFLAREATYSSKGYFVHKMSFKLLVSAVIAVVVGYYWLNYVKRGPIYESDKKLNGKTVLITGGNTGIGKATAMDLAKRGARVVIASRDLKKSNKVKDEIIKESGNHEVRAMQVDLEDFDSVRKFAKEFDESEKYLDYLVNNAGVISLAGFAKSGVNKIFAINHFGPFLLTDLLSNKMKIQSKSRPVRIINLSSEGYKMGQPTMNRIYENVTSSFDMFAVYGESKLANIFFTQQLHENLKKFNITTYAVHPGMIETEIGNNLPLAWKNVLKIMFQPFLRNVFYGAQTTLYCVLDDDVVKYSGGYFMECQHTELQSHAINKTARGELWKLSSKLTVEFMK</sequence>
<gene>
    <name evidence="3" type="ORF">CVLEPA_LOCUS10997</name>
</gene>
<keyword evidence="4" id="KW-1185">Reference proteome</keyword>
<dbReference type="Gene3D" id="3.40.50.720">
    <property type="entry name" value="NAD(P)-binding Rossmann-like Domain"/>
    <property type="match status" value="1"/>
</dbReference>
<evidence type="ECO:0000256" key="2">
    <source>
        <dbReference type="SAM" id="Phobius"/>
    </source>
</evidence>
<dbReference type="Proteomes" id="UP001642483">
    <property type="component" value="Unassembled WGS sequence"/>
</dbReference>
<organism evidence="3 4">
    <name type="scientific">Clavelina lepadiformis</name>
    <name type="common">Light-bulb sea squirt</name>
    <name type="synonym">Ascidia lepadiformis</name>
    <dbReference type="NCBI Taxonomy" id="159417"/>
    <lineage>
        <taxon>Eukaryota</taxon>
        <taxon>Metazoa</taxon>
        <taxon>Chordata</taxon>
        <taxon>Tunicata</taxon>
        <taxon>Ascidiacea</taxon>
        <taxon>Aplousobranchia</taxon>
        <taxon>Clavelinidae</taxon>
        <taxon>Clavelina</taxon>
    </lineage>
</organism>
<accession>A0ABP0FM79</accession>
<dbReference type="InterPro" id="IPR002347">
    <property type="entry name" value="SDR_fam"/>
</dbReference>
<dbReference type="PRINTS" id="PR00081">
    <property type="entry name" value="GDHRDH"/>
</dbReference>
<comment type="caution">
    <text evidence="3">The sequence shown here is derived from an EMBL/GenBank/DDBJ whole genome shotgun (WGS) entry which is preliminary data.</text>
</comment>
<keyword evidence="1" id="KW-0560">Oxidoreductase</keyword>